<organism evidence="2 3">
    <name type="scientific">Paeniglutamicibacter gangotriensis</name>
    <dbReference type="NCBI Taxonomy" id="254787"/>
    <lineage>
        <taxon>Bacteria</taxon>
        <taxon>Bacillati</taxon>
        <taxon>Actinomycetota</taxon>
        <taxon>Actinomycetes</taxon>
        <taxon>Micrococcales</taxon>
        <taxon>Micrococcaceae</taxon>
        <taxon>Paeniglutamicibacter</taxon>
    </lineage>
</organism>
<sequence>MSETAIVSIILGVLGLMGGGGFFGYRQFKKEAPVKKRDADIVAAGTNVQMAISIATAAQTHSEGLAQELKAEREARQKLSGRLDGLETHIRELNGTIRLLRDAVRIFSAAWDDIEIRWHEYRLSNKPPPRPHTHFD</sequence>
<gene>
    <name evidence="2" type="ORF">FQ154_01550</name>
</gene>
<evidence type="ECO:0000313" key="3">
    <source>
        <dbReference type="Proteomes" id="UP000323856"/>
    </source>
</evidence>
<evidence type="ECO:0000313" key="2">
    <source>
        <dbReference type="EMBL" id="KAA0979870.1"/>
    </source>
</evidence>
<feature type="transmembrane region" description="Helical" evidence="1">
    <location>
        <begin position="6"/>
        <end position="25"/>
    </location>
</feature>
<comment type="caution">
    <text evidence="2">The sequence shown here is derived from an EMBL/GenBank/DDBJ whole genome shotgun (WGS) entry which is preliminary data.</text>
</comment>
<dbReference type="EMBL" id="VOBL01000001">
    <property type="protein sequence ID" value="KAA0979870.1"/>
    <property type="molecule type" value="Genomic_DNA"/>
</dbReference>
<dbReference type="RefSeq" id="WP_149618416.1">
    <property type="nucleotide sequence ID" value="NZ_JBITUG010000007.1"/>
</dbReference>
<dbReference type="OrthoDB" id="4954989at2"/>
<evidence type="ECO:0000256" key="1">
    <source>
        <dbReference type="SAM" id="Phobius"/>
    </source>
</evidence>
<keyword evidence="1" id="KW-1133">Transmembrane helix</keyword>
<dbReference type="AlphaFoldDB" id="A0A5B0EQ83"/>
<proteinExistence type="predicted"/>
<name>A0A5B0EQ83_9MICC</name>
<keyword evidence="1" id="KW-0812">Transmembrane</keyword>
<protein>
    <submittedName>
        <fullName evidence="2">Uncharacterized protein</fullName>
    </submittedName>
</protein>
<keyword evidence="1" id="KW-0472">Membrane</keyword>
<dbReference type="Proteomes" id="UP000323856">
    <property type="component" value="Unassembled WGS sequence"/>
</dbReference>
<reference evidence="2 3" key="1">
    <citation type="submission" date="2019-07" db="EMBL/GenBank/DDBJ databases">
        <title>Analysis of the biochemical properties, biological activity and biotechnological potential of siderophores and biosurfactants produced by Antarctic psychrotolerant bacteria.</title>
        <authorList>
            <person name="Styczynski M."/>
            <person name="Krucon T."/>
            <person name="Decewicz P."/>
            <person name="Dziewit L."/>
        </authorList>
    </citation>
    <scope>NUCLEOTIDE SEQUENCE [LARGE SCALE GENOMIC DNA]</scope>
    <source>
        <strain evidence="2 3">ANT_H27</strain>
    </source>
</reference>
<accession>A0A5B0EQ83</accession>